<evidence type="ECO:0000256" key="3">
    <source>
        <dbReference type="ARBA" id="ARBA00022679"/>
    </source>
</evidence>
<dbReference type="PROSITE" id="PS51163">
    <property type="entry name" value="YRDC"/>
    <property type="match status" value="1"/>
</dbReference>
<name>A0ABT0SJD8_9GAMM</name>
<proteinExistence type="inferred from homology"/>
<protein>
    <recommendedName>
        <fullName evidence="9">Threonylcarbamoyl-AMP synthase</fullName>
        <shortName evidence="9">TC-AMP synthase</shortName>
        <ecNumber evidence="9">2.7.7.87</ecNumber>
    </recommendedName>
    <alternativeName>
        <fullName evidence="9">L-threonylcarbamoyladenylate synthase</fullName>
    </alternativeName>
    <alternativeName>
        <fullName evidence="9">t(6)A37 threonylcarbamoyladenosine biosynthesis protein TsaC</fullName>
    </alternativeName>
    <alternativeName>
        <fullName evidence="9">tRNA threonylcarbamoyladenosine biosynthesis protein TsaC</fullName>
    </alternativeName>
</protein>
<dbReference type="PANTHER" id="PTHR17490:SF18">
    <property type="entry name" value="THREONYLCARBAMOYL-AMP SYNTHASE"/>
    <property type="match status" value="1"/>
</dbReference>
<evidence type="ECO:0000313" key="12">
    <source>
        <dbReference type="Proteomes" id="UP001431235"/>
    </source>
</evidence>
<evidence type="ECO:0000256" key="8">
    <source>
        <dbReference type="ARBA" id="ARBA00048366"/>
    </source>
</evidence>
<evidence type="ECO:0000259" key="10">
    <source>
        <dbReference type="PROSITE" id="PS51163"/>
    </source>
</evidence>
<dbReference type="InterPro" id="IPR006070">
    <property type="entry name" value="Sua5-like_dom"/>
</dbReference>
<dbReference type="Pfam" id="PF01300">
    <property type="entry name" value="Sua5_yciO_yrdC"/>
    <property type="match status" value="1"/>
</dbReference>
<evidence type="ECO:0000256" key="2">
    <source>
        <dbReference type="ARBA" id="ARBA00022490"/>
    </source>
</evidence>
<evidence type="ECO:0000256" key="9">
    <source>
        <dbReference type="HAMAP-Rule" id="MF_01852"/>
    </source>
</evidence>
<comment type="caution">
    <text evidence="11">The sequence shown here is derived from an EMBL/GenBank/DDBJ whole genome shotgun (WGS) entry which is preliminary data.</text>
</comment>
<keyword evidence="6 9" id="KW-0547">Nucleotide-binding</keyword>
<dbReference type="EC" id="2.7.7.87" evidence="9"/>
<dbReference type="Gene3D" id="3.90.870.10">
    <property type="entry name" value="DHBP synthase"/>
    <property type="match status" value="1"/>
</dbReference>
<dbReference type="HAMAP" id="MF_01852">
    <property type="entry name" value="TsaC"/>
    <property type="match status" value="1"/>
</dbReference>
<dbReference type="EMBL" id="JAIKTS010000004">
    <property type="protein sequence ID" value="MCL7715439.1"/>
    <property type="molecule type" value="Genomic_DNA"/>
</dbReference>
<dbReference type="InterPro" id="IPR023535">
    <property type="entry name" value="TC-AMP_synthase"/>
</dbReference>
<keyword evidence="3 9" id="KW-0808">Transferase</keyword>
<dbReference type="RefSeq" id="WP_250064819.1">
    <property type="nucleotide sequence ID" value="NZ_JAIKTS010000004.1"/>
</dbReference>
<dbReference type="InterPro" id="IPR017945">
    <property type="entry name" value="DHBP_synth_RibB-like_a/b_dom"/>
</dbReference>
<keyword evidence="12" id="KW-1185">Reference proteome</keyword>
<dbReference type="InterPro" id="IPR050156">
    <property type="entry name" value="TC-AMP_synthase_SUA5"/>
</dbReference>
<comment type="similarity">
    <text evidence="9">Belongs to the SUA5 family. TsaC subfamily.</text>
</comment>
<keyword evidence="2 9" id="KW-0963">Cytoplasm</keyword>
<organism evidence="11 12">
    <name type="scientific">Stenotrophomonas mori</name>
    <dbReference type="NCBI Taxonomy" id="2871096"/>
    <lineage>
        <taxon>Bacteria</taxon>
        <taxon>Pseudomonadati</taxon>
        <taxon>Pseudomonadota</taxon>
        <taxon>Gammaproteobacteria</taxon>
        <taxon>Lysobacterales</taxon>
        <taxon>Lysobacteraceae</taxon>
        <taxon>Stenotrophomonas</taxon>
    </lineage>
</organism>
<feature type="domain" description="YrdC-like" evidence="10">
    <location>
        <begin position="6"/>
        <end position="189"/>
    </location>
</feature>
<comment type="catalytic activity">
    <reaction evidence="8 9">
        <text>L-threonine + hydrogencarbonate + ATP = L-threonylcarbamoyladenylate + diphosphate + H2O</text>
        <dbReference type="Rhea" id="RHEA:36407"/>
        <dbReference type="ChEBI" id="CHEBI:15377"/>
        <dbReference type="ChEBI" id="CHEBI:17544"/>
        <dbReference type="ChEBI" id="CHEBI:30616"/>
        <dbReference type="ChEBI" id="CHEBI:33019"/>
        <dbReference type="ChEBI" id="CHEBI:57926"/>
        <dbReference type="ChEBI" id="CHEBI:73682"/>
        <dbReference type="EC" id="2.7.7.87"/>
    </reaction>
</comment>
<dbReference type="PANTHER" id="PTHR17490">
    <property type="entry name" value="SUA5"/>
    <property type="match status" value="1"/>
</dbReference>
<reference evidence="11 12" key="1">
    <citation type="submission" date="2021-08" db="EMBL/GenBank/DDBJ databases">
        <title>Novel members of of the genus Stenotrophomonas from differernt environment.</title>
        <authorList>
            <person name="Deng Y."/>
        </authorList>
    </citation>
    <scope>NUCLEOTIDE SEQUENCE [LARGE SCALE GENOMIC DNA]</scope>
    <source>
        <strain evidence="11 12">CPCC 101365</strain>
    </source>
</reference>
<dbReference type="SUPFAM" id="SSF55821">
    <property type="entry name" value="YrdC/RibB"/>
    <property type="match status" value="1"/>
</dbReference>
<evidence type="ECO:0000256" key="4">
    <source>
        <dbReference type="ARBA" id="ARBA00022694"/>
    </source>
</evidence>
<evidence type="ECO:0000256" key="7">
    <source>
        <dbReference type="ARBA" id="ARBA00022840"/>
    </source>
</evidence>
<evidence type="ECO:0000256" key="6">
    <source>
        <dbReference type="ARBA" id="ARBA00022741"/>
    </source>
</evidence>
<comment type="function">
    <text evidence="9">Required for the formation of a threonylcarbamoyl group on adenosine at position 37 (t(6)A37) in tRNAs that read codons beginning with adenine. Catalyzes the conversion of L-threonine, HCO(3)(-)/CO(2) and ATP to give threonylcarbamoyl-AMP (TC-AMP) as the acyladenylate intermediate, with the release of diphosphate.</text>
</comment>
<accession>A0ABT0SJD8</accession>
<comment type="subcellular location">
    <subcellularLocation>
        <location evidence="1 9">Cytoplasm</location>
    </subcellularLocation>
</comment>
<keyword evidence="7 9" id="KW-0067">ATP-binding</keyword>
<dbReference type="Proteomes" id="UP001431235">
    <property type="component" value="Unassembled WGS sequence"/>
</dbReference>
<keyword evidence="4 9" id="KW-0819">tRNA processing</keyword>
<gene>
    <name evidence="9" type="primary">tsaC</name>
    <name evidence="11" type="ORF">K5L01_12390</name>
</gene>
<sequence length="189" mass="19844">MPTLPDRDPATLLPPLREGGVIAYPTEAVWGLGCDPGNEAAVMRLLALKQRPVGKGLILVAAEVAQLDGWVRLDALTAERRAAVLQSWPGAHTWVVPAGPRAPRWITGAHDGIAVRVSAHPQVCALCRAWGGPLVSTSANLAGQPPARTRDQLDPALLAHLDGLLDGATGGQAQPTRIRIAANGQVLRD</sequence>
<evidence type="ECO:0000256" key="5">
    <source>
        <dbReference type="ARBA" id="ARBA00022695"/>
    </source>
</evidence>
<evidence type="ECO:0000256" key="1">
    <source>
        <dbReference type="ARBA" id="ARBA00004496"/>
    </source>
</evidence>
<keyword evidence="5 9" id="KW-0548">Nucleotidyltransferase</keyword>
<evidence type="ECO:0000313" key="11">
    <source>
        <dbReference type="EMBL" id="MCL7715439.1"/>
    </source>
</evidence>